<evidence type="ECO:0000256" key="13">
    <source>
        <dbReference type="ARBA" id="ARBA00036824"/>
    </source>
</evidence>
<comment type="subcellular location">
    <subcellularLocation>
        <location evidence="1">Cell membrane</location>
        <topology evidence="1">Single-pass type II membrane protein</topology>
    </subcellularLocation>
</comment>
<keyword evidence="7 18" id="KW-1133">Transmembrane helix</keyword>
<evidence type="ECO:0000256" key="4">
    <source>
        <dbReference type="ARBA" id="ARBA00022692"/>
    </source>
</evidence>
<dbReference type="eggNOG" id="ENOG502QRG8">
    <property type="taxonomic scope" value="Eukaryota"/>
</dbReference>
<dbReference type="OrthoDB" id="62120at2759"/>
<feature type="compositionally biased region" description="Basic and acidic residues" evidence="17">
    <location>
        <begin position="230"/>
        <end position="252"/>
    </location>
</feature>
<evidence type="ECO:0000313" key="21">
    <source>
        <dbReference type="Proteomes" id="UP000018001"/>
    </source>
</evidence>
<dbReference type="AlphaFoldDB" id="V5HV80"/>
<keyword evidence="12" id="KW-0624">Polysaccharide degradation</keyword>
<keyword evidence="6" id="KW-0735">Signal-anchor</keyword>
<feature type="region of interest" description="Disordered" evidence="17">
    <location>
        <begin position="344"/>
        <end position="369"/>
    </location>
</feature>
<dbReference type="InterPro" id="IPR050386">
    <property type="entry name" value="Glycosyl_hydrolase_5"/>
</dbReference>
<dbReference type="EMBL" id="BAUL01000061">
    <property type="protein sequence ID" value="GAD93590.1"/>
    <property type="molecule type" value="Genomic_DNA"/>
</dbReference>
<evidence type="ECO:0000256" key="15">
    <source>
        <dbReference type="ARBA" id="ARBA00038929"/>
    </source>
</evidence>
<dbReference type="InParanoid" id="V5HV80"/>
<feature type="compositionally biased region" description="Basic and acidic residues" evidence="17">
    <location>
        <begin position="93"/>
        <end position="114"/>
    </location>
</feature>
<evidence type="ECO:0000256" key="12">
    <source>
        <dbReference type="ARBA" id="ARBA00023326"/>
    </source>
</evidence>
<keyword evidence="5" id="KW-0378">Hydrolase</keyword>
<dbReference type="InterPro" id="IPR017853">
    <property type="entry name" value="GH"/>
</dbReference>
<evidence type="ECO:0000256" key="7">
    <source>
        <dbReference type="ARBA" id="ARBA00022989"/>
    </source>
</evidence>
<dbReference type="GO" id="GO:0005886">
    <property type="term" value="C:plasma membrane"/>
    <property type="evidence" value="ECO:0007669"/>
    <property type="project" value="UniProtKB-SubCell"/>
</dbReference>
<evidence type="ECO:0000256" key="18">
    <source>
        <dbReference type="SAM" id="Phobius"/>
    </source>
</evidence>
<dbReference type="Pfam" id="PF00150">
    <property type="entry name" value="Cellulase"/>
    <property type="match status" value="1"/>
</dbReference>
<comment type="function">
    <text evidence="14">Glucosidase involved in the degradation of cellulosic biomass. Active on lichenan.</text>
</comment>
<feature type="compositionally biased region" description="Acidic residues" evidence="17">
    <location>
        <begin position="63"/>
        <end position="75"/>
    </location>
</feature>
<reference evidence="21" key="1">
    <citation type="journal article" date="2014" name="Genome Announc.">
        <title>Draft genome sequence of the formaldehyde-resistant fungus Byssochlamys spectabilis No. 5 (anamorph Paecilomyces variotii No. 5) (NBRC109023).</title>
        <authorList>
            <person name="Oka T."/>
            <person name="Ekino K."/>
            <person name="Fukuda K."/>
            <person name="Nomura Y."/>
        </authorList>
    </citation>
    <scope>NUCLEOTIDE SEQUENCE [LARGE SCALE GENOMIC DNA]</scope>
    <source>
        <strain evidence="21">No. 5 / NBRC 109023</strain>
    </source>
</reference>
<feature type="compositionally biased region" description="Low complexity" evidence="17">
    <location>
        <begin position="344"/>
        <end position="363"/>
    </location>
</feature>
<dbReference type="PANTHER" id="PTHR31297:SF34">
    <property type="entry name" value="GLUCAN 1,3-BETA-GLUCOSIDASE 2"/>
    <property type="match status" value="1"/>
</dbReference>
<feature type="compositionally biased region" description="Basic and acidic residues" evidence="17">
    <location>
        <begin position="122"/>
        <end position="141"/>
    </location>
</feature>
<evidence type="ECO:0000256" key="10">
    <source>
        <dbReference type="ARBA" id="ARBA00023295"/>
    </source>
</evidence>
<feature type="domain" description="Glycoside hydrolase family 5" evidence="19">
    <location>
        <begin position="487"/>
        <end position="726"/>
    </location>
</feature>
<gene>
    <name evidence="20" type="ORF">PVAR5_2202</name>
</gene>
<dbReference type="HOGENOM" id="CLU_004624_4_0_1"/>
<keyword evidence="21" id="KW-1185">Reference proteome</keyword>
<dbReference type="GO" id="GO:0071555">
    <property type="term" value="P:cell wall organization"/>
    <property type="evidence" value="ECO:0007669"/>
    <property type="project" value="UniProtKB-KW"/>
</dbReference>
<sequence>MPSHARSRDRYRSDRERDRSYRRYRGGGDDEYVYDESPDERRRQRARRHARGESRDYDSHDQENDDDGAYEEDPMMVDSRRRLAEPAPIRSSPRHERGGESSKRRERERSKAKESPATSPIKKKDRERDREGHRRRERAPDDGSPTKGGRVRERRHRDWDTEDDFDRDKELERGMRRQRRRERDRERERERYEREAVAAKHTSADSANSSSQLLSSDALSKLGTQYEKNMALERELMRKEEKKQRRRERDRGFISAEDTPQRKSRKSRIVSGAIMEEGRSPQSKLKGRGGGGPEFEEQWRKEGGDEYMEEQKAKKKKKWIWIAIGVTIILLLIIIPTAVVVSKKKSNGSSDSSSSSSGPSKSNLDGIDPNSIPAAAKGTVLDPFTWYDTTDFNVTYTNETVGGLPIMGLNSTWDDSARPNSNVPPLNQNFTYDKTPIRGVNLGGWLSIEPFITPSLFDTYSSGDGVIDEWTLSQKLGQSAASTIEKHYATFITEQDFKEIAQAGLDHVRIQYSYWAVTTYDGDPYVPKIAWRYLLRAIEYCRKYGLRVNLDLHGIPGSQNGWNHSGRQGTVGWLNGTDGDLNRQRSIDIHNQLSQFFAQPRYKNVVAIYGLVNEPKMLSLPIETVLNWTTQVTELAQKNGITAWIAFGDGFLNLAKWHSMMKDGPPNMMLDTHQYTIFNTGEIGMNHTAKINLVCTDWVGMIGQVDSTSAGWGPTICGEWSQSDTDCAQFLNNVGWGTRWTGTYDTGSSDSSVTTPLCPTAPDCECSAANADPTTYSDDYKKWLQTYAEAQMFAYEKAHGWFYWTWKTESAAQWSYQTAWKNGFMPKLAYQPDFTCGDIPSFGSLPENY</sequence>
<evidence type="ECO:0000256" key="3">
    <source>
        <dbReference type="ARBA" id="ARBA00022475"/>
    </source>
</evidence>
<comment type="caution">
    <text evidence="20">The sequence shown here is derived from an EMBL/GenBank/DDBJ whole genome shotgun (WGS) entry which is preliminary data.</text>
</comment>
<evidence type="ECO:0000256" key="11">
    <source>
        <dbReference type="ARBA" id="ARBA00023316"/>
    </source>
</evidence>
<dbReference type="PANTHER" id="PTHR31297">
    <property type="entry name" value="GLUCAN ENDO-1,6-BETA-GLUCOSIDASE B"/>
    <property type="match status" value="1"/>
</dbReference>
<evidence type="ECO:0000256" key="14">
    <source>
        <dbReference type="ARBA" id="ARBA00037126"/>
    </source>
</evidence>
<evidence type="ECO:0000256" key="8">
    <source>
        <dbReference type="ARBA" id="ARBA00023136"/>
    </source>
</evidence>
<feature type="compositionally biased region" description="Low complexity" evidence="17">
    <location>
        <begin position="204"/>
        <end position="220"/>
    </location>
</feature>
<keyword evidence="11" id="KW-0961">Cell wall biogenesis/degradation</keyword>
<keyword evidence="8 18" id="KW-0472">Membrane</keyword>
<accession>V5HV80</accession>
<evidence type="ECO:0000256" key="9">
    <source>
        <dbReference type="ARBA" id="ARBA00023180"/>
    </source>
</evidence>
<comment type="catalytic activity">
    <reaction evidence="13">
        <text>Successive hydrolysis of beta-D-glucose units from the non-reducing ends of (1-&gt;3)-beta-D-glucans, releasing alpha-glucose.</text>
        <dbReference type="EC" id="3.2.1.58"/>
    </reaction>
</comment>
<evidence type="ECO:0000256" key="16">
    <source>
        <dbReference type="ARBA" id="ARBA00041260"/>
    </source>
</evidence>
<proteinExistence type="inferred from homology"/>
<feature type="compositionally biased region" description="Basic and acidic residues" evidence="17">
    <location>
        <begin position="166"/>
        <end position="198"/>
    </location>
</feature>
<keyword evidence="3" id="KW-1003">Cell membrane</keyword>
<keyword evidence="9" id="KW-0325">Glycoprotein</keyword>
<dbReference type="GO" id="GO:0004338">
    <property type="term" value="F:glucan exo-1,3-beta-glucosidase activity"/>
    <property type="evidence" value="ECO:0007669"/>
    <property type="project" value="UniProtKB-EC"/>
</dbReference>
<dbReference type="EC" id="3.2.1.58" evidence="15"/>
<evidence type="ECO:0000256" key="2">
    <source>
        <dbReference type="ARBA" id="ARBA00005641"/>
    </source>
</evidence>
<feature type="transmembrane region" description="Helical" evidence="18">
    <location>
        <begin position="319"/>
        <end position="341"/>
    </location>
</feature>
<keyword evidence="4 18" id="KW-0812">Transmembrane</keyword>
<dbReference type="SUPFAM" id="SSF51445">
    <property type="entry name" value="(Trans)glycosidases"/>
    <property type="match status" value="1"/>
</dbReference>
<organism evidence="20 21">
    <name type="scientific">Byssochlamys spectabilis (strain No. 5 / NBRC 109023)</name>
    <name type="common">Paecilomyces variotii</name>
    <dbReference type="NCBI Taxonomy" id="1356009"/>
    <lineage>
        <taxon>Eukaryota</taxon>
        <taxon>Fungi</taxon>
        <taxon>Dikarya</taxon>
        <taxon>Ascomycota</taxon>
        <taxon>Pezizomycotina</taxon>
        <taxon>Eurotiomycetes</taxon>
        <taxon>Eurotiomycetidae</taxon>
        <taxon>Eurotiales</taxon>
        <taxon>Thermoascaceae</taxon>
        <taxon>Paecilomyces</taxon>
    </lineage>
</organism>
<dbReference type="InterPro" id="IPR001547">
    <property type="entry name" value="Glyco_hydro_5"/>
</dbReference>
<dbReference type="FunFam" id="3.20.20.80:FF:000033">
    <property type="entry name" value="Glucan 1,3-beta-glucosidase A"/>
    <property type="match status" value="1"/>
</dbReference>
<feature type="compositionally biased region" description="Acidic residues" evidence="17">
    <location>
        <begin position="29"/>
        <end position="38"/>
    </location>
</feature>
<evidence type="ECO:0000256" key="6">
    <source>
        <dbReference type="ARBA" id="ARBA00022968"/>
    </source>
</evidence>
<evidence type="ECO:0000256" key="1">
    <source>
        <dbReference type="ARBA" id="ARBA00004401"/>
    </source>
</evidence>
<dbReference type="GO" id="GO:0009251">
    <property type="term" value="P:glucan catabolic process"/>
    <property type="evidence" value="ECO:0007669"/>
    <property type="project" value="TreeGrafter"/>
</dbReference>
<dbReference type="GO" id="GO:0005576">
    <property type="term" value="C:extracellular region"/>
    <property type="evidence" value="ECO:0007669"/>
    <property type="project" value="TreeGrafter"/>
</dbReference>
<evidence type="ECO:0000259" key="19">
    <source>
        <dbReference type="Pfam" id="PF00150"/>
    </source>
</evidence>
<feature type="compositionally biased region" description="Basic and acidic residues" evidence="17">
    <location>
        <begin position="1"/>
        <end position="21"/>
    </location>
</feature>
<comment type="similarity">
    <text evidence="2">Belongs to the glycosyl hydrolase 5 (cellulase A) family.</text>
</comment>
<keyword evidence="12" id="KW-0119">Carbohydrate metabolism</keyword>
<dbReference type="Gene3D" id="3.20.20.80">
    <property type="entry name" value="Glycosidases"/>
    <property type="match status" value="1"/>
</dbReference>
<dbReference type="GO" id="GO:0009986">
    <property type="term" value="C:cell surface"/>
    <property type="evidence" value="ECO:0007669"/>
    <property type="project" value="TreeGrafter"/>
</dbReference>
<protein>
    <recommendedName>
        <fullName evidence="15">glucan 1,3-beta-glucosidase</fullName>
        <ecNumber evidence="15">3.2.1.58</ecNumber>
    </recommendedName>
    <alternativeName>
        <fullName evidence="16">Exo-1,3-beta-glucanase D</fullName>
    </alternativeName>
</protein>
<dbReference type="Proteomes" id="UP000018001">
    <property type="component" value="Unassembled WGS sequence"/>
</dbReference>
<evidence type="ECO:0000256" key="17">
    <source>
        <dbReference type="SAM" id="MobiDB-lite"/>
    </source>
</evidence>
<evidence type="ECO:0000313" key="20">
    <source>
        <dbReference type="EMBL" id="GAD93590.1"/>
    </source>
</evidence>
<feature type="compositionally biased region" description="Basic and acidic residues" evidence="17">
    <location>
        <begin position="51"/>
        <end position="62"/>
    </location>
</feature>
<keyword evidence="10" id="KW-0326">Glycosidase</keyword>
<name>V5HV80_BYSSN</name>
<feature type="region of interest" description="Disordered" evidence="17">
    <location>
        <begin position="1"/>
        <end position="303"/>
    </location>
</feature>
<evidence type="ECO:0000256" key="5">
    <source>
        <dbReference type="ARBA" id="ARBA00022801"/>
    </source>
</evidence>